<comment type="similarity">
    <text evidence="3">Belongs to the CSN1 family.</text>
</comment>
<dbReference type="PANTHER" id="PTHR14145:SF2">
    <property type="entry name" value="COP9 SIGNALOSOME COMPLEX SUBUNIT 1"/>
    <property type="match status" value="1"/>
</dbReference>
<keyword evidence="5" id="KW-0736">Signalosome</keyword>
<reference evidence="8" key="1">
    <citation type="submission" date="2022-07" db="EMBL/GenBank/DDBJ databases">
        <title>Genome Sequence of Physisporinus lineatus.</title>
        <authorList>
            <person name="Buettner E."/>
        </authorList>
    </citation>
    <scope>NUCLEOTIDE SEQUENCE</scope>
    <source>
        <strain evidence="8">VT162</strain>
    </source>
</reference>
<evidence type="ECO:0000256" key="5">
    <source>
        <dbReference type="ARBA" id="ARBA00022790"/>
    </source>
</evidence>
<dbReference type="EMBL" id="JANAWD010000483">
    <property type="protein sequence ID" value="KAJ3478810.1"/>
    <property type="molecule type" value="Genomic_DNA"/>
</dbReference>
<dbReference type="InterPro" id="IPR000717">
    <property type="entry name" value="PCI_dom"/>
</dbReference>
<dbReference type="InterPro" id="IPR036390">
    <property type="entry name" value="WH_DNA-bd_sf"/>
</dbReference>
<evidence type="ECO:0000313" key="8">
    <source>
        <dbReference type="EMBL" id="KAJ3478810.1"/>
    </source>
</evidence>
<comment type="subcellular location">
    <subcellularLocation>
        <location evidence="2">Cytoplasm</location>
    </subcellularLocation>
    <subcellularLocation>
        <location evidence="1">Nucleus</location>
    </subcellularLocation>
</comment>
<dbReference type="AlphaFoldDB" id="A0AAD5UVC3"/>
<evidence type="ECO:0000313" key="9">
    <source>
        <dbReference type="Proteomes" id="UP001212997"/>
    </source>
</evidence>
<protein>
    <recommendedName>
        <fullName evidence="7">PCI domain-containing protein</fullName>
    </recommendedName>
</protein>
<dbReference type="InterPro" id="IPR045135">
    <property type="entry name" value="Rpn7_N"/>
</dbReference>
<dbReference type="PROSITE" id="PS50250">
    <property type="entry name" value="PCI"/>
    <property type="match status" value="1"/>
</dbReference>
<keyword evidence="6" id="KW-0539">Nucleus</keyword>
<keyword evidence="4" id="KW-0963">Cytoplasm</keyword>
<comment type="caution">
    <text evidence="8">The sequence shown here is derived from an EMBL/GenBank/DDBJ whole genome shotgun (WGS) entry which is preliminary data.</text>
</comment>
<evidence type="ECO:0000259" key="7">
    <source>
        <dbReference type="PROSITE" id="PS50250"/>
    </source>
</evidence>
<dbReference type="Pfam" id="PF10602">
    <property type="entry name" value="RPN7"/>
    <property type="match status" value="1"/>
</dbReference>
<evidence type="ECO:0000256" key="2">
    <source>
        <dbReference type="ARBA" id="ARBA00004496"/>
    </source>
</evidence>
<accession>A0AAD5UVC3</accession>
<evidence type="ECO:0000256" key="1">
    <source>
        <dbReference type="ARBA" id="ARBA00004123"/>
    </source>
</evidence>
<name>A0AAD5UVC3_9APHY</name>
<dbReference type="PANTHER" id="PTHR14145">
    <property type="entry name" value="26S PROTESOME SUBUNIT 6"/>
    <property type="match status" value="1"/>
</dbReference>
<keyword evidence="9" id="KW-1185">Reference proteome</keyword>
<gene>
    <name evidence="8" type="ORF">NLI96_g9502</name>
</gene>
<dbReference type="GO" id="GO:0008180">
    <property type="term" value="C:COP9 signalosome"/>
    <property type="evidence" value="ECO:0007669"/>
    <property type="project" value="UniProtKB-KW"/>
</dbReference>
<sequence length="485" mass="54872">MMDKMMDIDLMDEFESPASQKLNMKRPAIVPIDDNHPFDLDAYINTYSGRTQIDRLIFLLPMCPTLAPQAYIMALQLIQKSRDTTQIHQLNQAYDSVLAVDSSLPSLADLPTVEQKWAEDTNSRNNADRQRLEVELKTYSSNMIKESIRMAYRDLGDFYRSTGDFSTSLKHYTKSREFCTTGQHVLDMCMSVLELLLEQRNYAHITTYVFKADAALESSTTIGRTASSGAQSAPPSREKIAAEREKVQTKLDAAAALANLGQGAYDKAAKYFLKLGPIKGLEHWASTIVSPSDIAIYTTLCALATFHRSVIKAQLLDNDNFSVYMEQEPYVREIITAYLSSRFNVVLENLERFSTRHNIDIQLSGHVAALTNQIRSRAIVLYFQPFASIKLDRMSTAFGWTNEQLEQQVVSLIEAGEIQARVDRQNQILKAKETDQRAVLFSRALKAGQDMAAANRKLLLRMRLQQADLTIKVPRSLMHPSEYLQ</sequence>
<dbReference type="GO" id="GO:0005737">
    <property type="term" value="C:cytoplasm"/>
    <property type="evidence" value="ECO:0007669"/>
    <property type="project" value="UniProtKB-SubCell"/>
</dbReference>
<proteinExistence type="inferred from homology"/>
<feature type="domain" description="PCI" evidence="7">
    <location>
        <begin position="266"/>
        <end position="436"/>
    </location>
</feature>
<evidence type="ECO:0000256" key="4">
    <source>
        <dbReference type="ARBA" id="ARBA00022490"/>
    </source>
</evidence>
<dbReference type="Pfam" id="PF01399">
    <property type="entry name" value="PCI"/>
    <property type="match status" value="1"/>
</dbReference>
<dbReference type="InterPro" id="IPR019585">
    <property type="entry name" value="Rpn7/CSN1"/>
</dbReference>
<dbReference type="Proteomes" id="UP001212997">
    <property type="component" value="Unassembled WGS sequence"/>
</dbReference>
<evidence type="ECO:0000256" key="3">
    <source>
        <dbReference type="ARBA" id="ARBA00008793"/>
    </source>
</evidence>
<organism evidence="8 9">
    <name type="scientific">Meripilus lineatus</name>
    <dbReference type="NCBI Taxonomy" id="2056292"/>
    <lineage>
        <taxon>Eukaryota</taxon>
        <taxon>Fungi</taxon>
        <taxon>Dikarya</taxon>
        <taxon>Basidiomycota</taxon>
        <taxon>Agaricomycotina</taxon>
        <taxon>Agaricomycetes</taxon>
        <taxon>Polyporales</taxon>
        <taxon>Meripilaceae</taxon>
        <taxon>Meripilus</taxon>
    </lineage>
</organism>
<evidence type="ECO:0000256" key="6">
    <source>
        <dbReference type="ARBA" id="ARBA00023242"/>
    </source>
</evidence>
<dbReference type="SMART" id="SM00088">
    <property type="entry name" value="PINT"/>
    <property type="match status" value="1"/>
</dbReference>
<dbReference type="Gene3D" id="1.25.40.570">
    <property type="match status" value="1"/>
</dbReference>
<dbReference type="SUPFAM" id="SSF46785">
    <property type="entry name" value="Winged helix' DNA-binding domain"/>
    <property type="match status" value="1"/>
</dbReference>